<dbReference type="InterPro" id="IPR028939">
    <property type="entry name" value="P5C_Rdtase_cat_N"/>
</dbReference>
<dbReference type="InterPro" id="IPR051267">
    <property type="entry name" value="STEAP_metalloreductase"/>
</dbReference>
<evidence type="ECO:0000256" key="1">
    <source>
        <dbReference type="ARBA" id="ARBA00023002"/>
    </source>
</evidence>
<sequence length="235" mass="24447">MELSITEPAPTTPAPDSRPATIGILGAGKVGTVLARLAIAAGYRVLIASSRPPAAIELTVDVLAHGAEATTARDAAGRADLVILALPLGKAVPLDGRDALPVDELREKIVIDAMNYWWEVDGKRPDLTDTELTTSEIVAALLPDSRLVKAFNHMGYHDLDEGPRPAGDPDRKAIALSGDDVAANDVVADVIDSLGFDPVDLGPLAEGAVLQPGRALFGANLSTAEIRDVVEQAAA</sequence>
<protein>
    <recommendedName>
        <fullName evidence="2">Pyrroline-5-carboxylate reductase catalytic N-terminal domain-containing protein</fullName>
    </recommendedName>
</protein>
<dbReference type="AlphaFoldDB" id="A0A1T4Y734"/>
<dbReference type="EMBL" id="FUYG01000006">
    <property type="protein sequence ID" value="SKA97338.1"/>
    <property type="molecule type" value="Genomic_DNA"/>
</dbReference>
<reference evidence="4" key="1">
    <citation type="submission" date="2017-02" db="EMBL/GenBank/DDBJ databases">
        <authorList>
            <person name="Varghese N."/>
            <person name="Submissions S."/>
        </authorList>
    </citation>
    <scope>NUCLEOTIDE SEQUENCE [LARGE SCALE GENOMIC DNA]</scope>
    <source>
        <strain evidence="4">VKM Ac-2052</strain>
    </source>
</reference>
<dbReference type="PANTHER" id="PTHR14239">
    <property type="entry name" value="DUDULIN-RELATED"/>
    <property type="match status" value="1"/>
</dbReference>
<dbReference type="SUPFAM" id="SSF51735">
    <property type="entry name" value="NAD(P)-binding Rossmann-fold domains"/>
    <property type="match status" value="1"/>
</dbReference>
<evidence type="ECO:0000313" key="3">
    <source>
        <dbReference type="EMBL" id="SKA97338.1"/>
    </source>
</evidence>
<dbReference type="RefSeq" id="WP_078714546.1">
    <property type="nucleotide sequence ID" value="NZ_FUYG01000006.1"/>
</dbReference>
<dbReference type="Pfam" id="PF03807">
    <property type="entry name" value="F420_oxidored"/>
    <property type="match status" value="1"/>
</dbReference>
<name>A0A1T4Y734_9MICO</name>
<evidence type="ECO:0000259" key="2">
    <source>
        <dbReference type="Pfam" id="PF03807"/>
    </source>
</evidence>
<dbReference type="Proteomes" id="UP000189735">
    <property type="component" value="Unassembled WGS sequence"/>
</dbReference>
<dbReference type="Gene3D" id="3.40.50.720">
    <property type="entry name" value="NAD(P)-binding Rossmann-like Domain"/>
    <property type="match status" value="1"/>
</dbReference>
<dbReference type="InterPro" id="IPR036291">
    <property type="entry name" value="NAD(P)-bd_dom_sf"/>
</dbReference>
<proteinExistence type="predicted"/>
<gene>
    <name evidence="3" type="ORF">SAMN06295879_2319</name>
</gene>
<feature type="domain" description="Pyrroline-5-carboxylate reductase catalytic N-terminal" evidence="2">
    <location>
        <begin position="21"/>
        <end position="116"/>
    </location>
</feature>
<organism evidence="3 4">
    <name type="scientific">Agreia bicolorata</name>
    <dbReference type="NCBI Taxonomy" id="110935"/>
    <lineage>
        <taxon>Bacteria</taxon>
        <taxon>Bacillati</taxon>
        <taxon>Actinomycetota</taxon>
        <taxon>Actinomycetes</taxon>
        <taxon>Micrococcales</taxon>
        <taxon>Microbacteriaceae</taxon>
        <taxon>Agreia</taxon>
    </lineage>
</organism>
<keyword evidence="1" id="KW-0560">Oxidoreductase</keyword>
<evidence type="ECO:0000313" key="4">
    <source>
        <dbReference type="Proteomes" id="UP000189735"/>
    </source>
</evidence>
<accession>A0A1T4Y734</accession>
<dbReference type="GO" id="GO:0016491">
    <property type="term" value="F:oxidoreductase activity"/>
    <property type="evidence" value="ECO:0007669"/>
    <property type="project" value="UniProtKB-KW"/>
</dbReference>